<dbReference type="GO" id="GO:0006144">
    <property type="term" value="P:purine nucleobase metabolic process"/>
    <property type="evidence" value="ECO:0007669"/>
    <property type="project" value="UniProtKB-KW"/>
</dbReference>
<gene>
    <name evidence="8" type="ORF">SAMN05216378_1113</name>
</gene>
<dbReference type="GO" id="GO:0019628">
    <property type="term" value="P:urate catabolic process"/>
    <property type="evidence" value="ECO:0007669"/>
    <property type="project" value="UniProtKB-UniPathway"/>
</dbReference>
<dbReference type="EC" id="4.1.1.97" evidence="3"/>
<dbReference type="PANTHER" id="PTHR43466">
    <property type="entry name" value="2-OXO-4-HYDROXY-4-CARBOXY-5-UREIDOIMIDAZOLINE DECARBOXYLASE-RELATED"/>
    <property type="match status" value="1"/>
</dbReference>
<evidence type="ECO:0000313" key="8">
    <source>
        <dbReference type="EMBL" id="SFD71540.1"/>
    </source>
</evidence>
<dbReference type="GO" id="GO:0051997">
    <property type="term" value="F:2-oxo-4-hydroxy-4-carboxy-5-ureidoimidazoline decarboxylase activity"/>
    <property type="evidence" value="ECO:0007669"/>
    <property type="project" value="UniProtKB-EC"/>
</dbReference>
<dbReference type="STRING" id="1045775.SAMN05216378_1113"/>
<protein>
    <recommendedName>
        <fullName evidence="3">2-oxo-4-hydroxy-4-carboxy-5-ureidoimidazoline decarboxylase</fullName>
        <ecNumber evidence="3">4.1.1.97</ecNumber>
    </recommendedName>
</protein>
<proteinExistence type="predicted"/>
<organism evidence="8 9">
    <name type="scientific">Paenibacillus catalpae</name>
    <dbReference type="NCBI Taxonomy" id="1045775"/>
    <lineage>
        <taxon>Bacteria</taxon>
        <taxon>Bacillati</taxon>
        <taxon>Bacillota</taxon>
        <taxon>Bacilli</taxon>
        <taxon>Bacillales</taxon>
        <taxon>Paenibacillaceae</taxon>
        <taxon>Paenibacillus</taxon>
    </lineage>
</organism>
<keyword evidence="5" id="KW-0210">Decarboxylase</keyword>
<dbReference type="Proteomes" id="UP000198855">
    <property type="component" value="Unassembled WGS sequence"/>
</dbReference>
<feature type="domain" description="Oxo-4-hydroxy-4-carboxy-5-ureidoimidazoline decarboxylase" evidence="7">
    <location>
        <begin position="9"/>
        <end position="160"/>
    </location>
</feature>
<dbReference type="InterPro" id="IPR018020">
    <property type="entry name" value="OHCU_decarboxylase"/>
</dbReference>
<comment type="catalytic activity">
    <reaction evidence="1">
        <text>5-hydroxy-2-oxo-4-ureido-2,5-dihydro-1H-imidazole-5-carboxylate + H(+) = (S)-allantoin + CO2</text>
        <dbReference type="Rhea" id="RHEA:26301"/>
        <dbReference type="ChEBI" id="CHEBI:15378"/>
        <dbReference type="ChEBI" id="CHEBI:15678"/>
        <dbReference type="ChEBI" id="CHEBI:16526"/>
        <dbReference type="ChEBI" id="CHEBI:58639"/>
        <dbReference type="EC" id="4.1.1.97"/>
    </reaction>
</comment>
<evidence type="ECO:0000313" key="9">
    <source>
        <dbReference type="Proteomes" id="UP000198855"/>
    </source>
</evidence>
<dbReference type="SUPFAM" id="SSF158694">
    <property type="entry name" value="UraD-Like"/>
    <property type="match status" value="1"/>
</dbReference>
<dbReference type="AlphaFoldDB" id="A0A1I1UU38"/>
<dbReference type="UniPathway" id="UPA00394">
    <property type="reaction ID" value="UER00652"/>
</dbReference>
<dbReference type="RefSeq" id="WP_091181891.1">
    <property type="nucleotide sequence ID" value="NZ_FOMT01000001.1"/>
</dbReference>
<dbReference type="InterPro" id="IPR036778">
    <property type="entry name" value="OHCU_decarboxylase_sf"/>
</dbReference>
<keyword evidence="6" id="KW-0456">Lyase</keyword>
<dbReference type="OrthoDB" id="9800909at2"/>
<name>A0A1I1UU38_9BACL</name>
<dbReference type="Gene3D" id="1.10.3330.10">
    <property type="entry name" value="Oxo-4-hydroxy-4-carboxy-5-ureidoimidazoline decarboxylase"/>
    <property type="match status" value="1"/>
</dbReference>
<sequence length="166" mass="19018">MNLNLSAVNEMNREQFVEALGAIFEHSPWVAELAFDARPFRTADELHDAMVKVVLQSPEEKKIALFREHPDLATRIKIGEYSTLEQLGAGLDRLSQEEFEVFTSRNREYTGKFGFPFILAVRGKDKSDILAAMEARMNNSSEEEADEALWQIARITKFRLHDLITE</sequence>
<evidence type="ECO:0000259" key="7">
    <source>
        <dbReference type="Pfam" id="PF09349"/>
    </source>
</evidence>
<dbReference type="PANTHER" id="PTHR43466:SF1">
    <property type="entry name" value="2-OXO-4-HYDROXY-4-CARBOXY-5-UREIDOIMIDAZOLINE DECARBOXYLASE-RELATED"/>
    <property type="match status" value="1"/>
</dbReference>
<comment type="pathway">
    <text evidence="2">Purine metabolism; urate degradation; (S)-allantoin from urate: step 3/3.</text>
</comment>
<evidence type="ECO:0000256" key="1">
    <source>
        <dbReference type="ARBA" id="ARBA00001163"/>
    </source>
</evidence>
<evidence type="ECO:0000256" key="5">
    <source>
        <dbReference type="ARBA" id="ARBA00022793"/>
    </source>
</evidence>
<keyword evidence="4" id="KW-0659">Purine metabolism</keyword>
<keyword evidence="9" id="KW-1185">Reference proteome</keyword>
<dbReference type="Pfam" id="PF09349">
    <property type="entry name" value="OHCU_decarbox"/>
    <property type="match status" value="1"/>
</dbReference>
<dbReference type="InterPro" id="IPR017580">
    <property type="entry name" value="OHCU_decarboxylase-1"/>
</dbReference>
<accession>A0A1I1UU38</accession>
<evidence type="ECO:0000256" key="4">
    <source>
        <dbReference type="ARBA" id="ARBA00022631"/>
    </source>
</evidence>
<dbReference type="EMBL" id="FOMT01000001">
    <property type="protein sequence ID" value="SFD71540.1"/>
    <property type="molecule type" value="Genomic_DNA"/>
</dbReference>
<evidence type="ECO:0000256" key="2">
    <source>
        <dbReference type="ARBA" id="ARBA00004754"/>
    </source>
</evidence>
<dbReference type="GO" id="GO:0000255">
    <property type="term" value="P:allantoin metabolic process"/>
    <property type="evidence" value="ECO:0007669"/>
    <property type="project" value="InterPro"/>
</dbReference>
<evidence type="ECO:0000256" key="3">
    <source>
        <dbReference type="ARBA" id="ARBA00012257"/>
    </source>
</evidence>
<dbReference type="NCBIfam" id="TIGR03164">
    <property type="entry name" value="UHCUDC"/>
    <property type="match status" value="1"/>
</dbReference>
<reference evidence="9" key="1">
    <citation type="submission" date="2016-10" db="EMBL/GenBank/DDBJ databases">
        <authorList>
            <person name="Varghese N."/>
            <person name="Submissions S."/>
        </authorList>
    </citation>
    <scope>NUCLEOTIDE SEQUENCE [LARGE SCALE GENOMIC DNA]</scope>
    <source>
        <strain evidence="9">CGMCC 1.10784</strain>
    </source>
</reference>
<evidence type="ECO:0000256" key="6">
    <source>
        <dbReference type="ARBA" id="ARBA00023239"/>
    </source>
</evidence>